<dbReference type="SUPFAM" id="SSF48317">
    <property type="entry name" value="Acid phosphatase/Vanadium-dependent haloperoxidase"/>
    <property type="match status" value="1"/>
</dbReference>
<dbReference type="InterPro" id="IPR036938">
    <property type="entry name" value="PAP2/HPO_sf"/>
</dbReference>
<feature type="transmembrane region" description="Helical" evidence="1">
    <location>
        <begin position="184"/>
        <end position="202"/>
    </location>
</feature>
<name>A0ABR8UQR2_9MICC</name>
<dbReference type="Gene3D" id="1.20.144.10">
    <property type="entry name" value="Phosphatidic acid phosphatase type 2/haloperoxidase"/>
    <property type="match status" value="2"/>
</dbReference>
<dbReference type="RefSeq" id="WP_191807264.1">
    <property type="nucleotide sequence ID" value="NZ_JACSQD010000002.1"/>
</dbReference>
<feature type="transmembrane region" description="Helical" evidence="1">
    <location>
        <begin position="154"/>
        <end position="177"/>
    </location>
</feature>
<feature type="transmembrane region" description="Helical" evidence="1">
    <location>
        <begin position="12"/>
        <end position="39"/>
    </location>
</feature>
<dbReference type="CDD" id="cd03392">
    <property type="entry name" value="PAP2_like_2"/>
    <property type="match status" value="1"/>
</dbReference>
<dbReference type="EMBL" id="JACSQD010000002">
    <property type="protein sequence ID" value="MBD7994917.1"/>
    <property type="molecule type" value="Genomic_DNA"/>
</dbReference>
<reference evidence="3 4" key="1">
    <citation type="submission" date="2020-08" db="EMBL/GenBank/DDBJ databases">
        <title>A Genomic Blueprint of the Chicken Gut Microbiome.</title>
        <authorList>
            <person name="Gilroy R."/>
            <person name="Ravi A."/>
            <person name="Getino M."/>
            <person name="Pursley I."/>
            <person name="Horton D.L."/>
            <person name="Alikhan N.-F."/>
            <person name="Baker D."/>
            <person name="Gharbi K."/>
            <person name="Hall N."/>
            <person name="Watson M."/>
            <person name="Adriaenssens E.M."/>
            <person name="Foster-Nyarko E."/>
            <person name="Jarju S."/>
            <person name="Secka A."/>
            <person name="Antonio M."/>
            <person name="Oren A."/>
            <person name="Chaudhuri R."/>
            <person name="La Ragione R.M."/>
            <person name="Hildebrand F."/>
            <person name="Pallen M.J."/>
        </authorList>
    </citation>
    <scope>NUCLEOTIDE SEQUENCE [LARGE SCALE GENOMIC DNA]</scope>
    <source>
        <strain evidence="3 4">Sa2CUA1</strain>
    </source>
</reference>
<feature type="transmembrane region" description="Helical" evidence="1">
    <location>
        <begin position="82"/>
        <end position="106"/>
    </location>
</feature>
<evidence type="ECO:0000259" key="2">
    <source>
        <dbReference type="SMART" id="SM00014"/>
    </source>
</evidence>
<protein>
    <submittedName>
        <fullName evidence="3">Phosphatase PAP2 family protein</fullName>
    </submittedName>
</protein>
<dbReference type="InterPro" id="IPR000326">
    <property type="entry name" value="PAP2/HPO"/>
</dbReference>
<keyword evidence="4" id="KW-1185">Reference proteome</keyword>
<sequence length="254" mass="26377">MIEAARRQLEHLLAAVTGVLGRHGALVLTLAAGLVPALLLTLAAAGVYDAVVEEDGVAGLDQPVLEAALAVRSPALDSAVTWLTNLGGTVGLPLIAGAAVLALCWWKRSWTPLLLVATAAAGSLLLTVAGKSIVGRHRPALEDAVPPYEYSASFPSGHSLNSLAVIGTLAYLLVLYLHSRWVRTAVLAGAAVFIAAVGLSRVYLGHHWLTDVLVAWTLGLAWLAIIITVHQLLHRRNTAADGGSGPAADEAGRN</sequence>
<organism evidence="3 4">
    <name type="scientific">Arthrobacter gallicola</name>
    <dbReference type="NCBI Taxonomy" id="2762225"/>
    <lineage>
        <taxon>Bacteria</taxon>
        <taxon>Bacillati</taxon>
        <taxon>Actinomycetota</taxon>
        <taxon>Actinomycetes</taxon>
        <taxon>Micrococcales</taxon>
        <taxon>Micrococcaceae</taxon>
        <taxon>Arthrobacter</taxon>
    </lineage>
</organism>
<evidence type="ECO:0000256" key="1">
    <source>
        <dbReference type="SAM" id="Phobius"/>
    </source>
</evidence>
<proteinExistence type="predicted"/>
<dbReference type="Proteomes" id="UP000609874">
    <property type="component" value="Unassembled WGS sequence"/>
</dbReference>
<feature type="transmembrane region" description="Helical" evidence="1">
    <location>
        <begin position="208"/>
        <end position="229"/>
    </location>
</feature>
<dbReference type="PANTHER" id="PTHR14969">
    <property type="entry name" value="SPHINGOSINE-1-PHOSPHATE PHOSPHOHYDROLASE"/>
    <property type="match status" value="1"/>
</dbReference>
<comment type="caution">
    <text evidence="3">The sequence shown here is derived from an EMBL/GenBank/DDBJ whole genome shotgun (WGS) entry which is preliminary data.</text>
</comment>
<dbReference type="PANTHER" id="PTHR14969:SF13">
    <property type="entry name" value="AT30094P"/>
    <property type="match status" value="1"/>
</dbReference>
<dbReference type="SMART" id="SM00014">
    <property type="entry name" value="acidPPc"/>
    <property type="match status" value="1"/>
</dbReference>
<accession>A0ABR8UQR2</accession>
<feature type="transmembrane region" description="Helical" evidence="1">
    <location>
        <begin position="113"/>
        <end position="134"/>
    </location>
</feature>
<evidence type="ECO:0000313" key="3">
    <source>
        <dbReference type="EMBL" id="MBD7994917.1"/>
    </source>
</evidence>
<evidence type="ECO:0000313" key="4">
    <source>
        <dbReference type="Proteomes" id="UP000609874"/>
    </source>
</evidence>
<keyword evidence="1" id="KW-0472">Membrane</keyword>
<dbReference type="Pfam" id="PF01569">
    <property type="entry name" value="PAP2"/>
    <property type="match status" value="1"/>
</dbReference>
<gene>
    <name evidence="3" type="ORF">H9639_06355</name>
</gene>
<keyword evidence="1" id="KW-0812">Transmembrane</keyword>
<feature type="domain" description="Phosphatidic acid phosphatase type 2/haloperoxidase" evidence="2">
    <location>
        <begin position="111"/>
        <end position="227"/>
    </location>
</feature>
<keyword evidence="1" id="KW-1133">Transmembrane helix</keyword>